<organism evidence="1 2">
    <name type="scientific">Daucus carota subsp. sativus</name>
    <name type="common">Carrot</name>
    <dbReference type="NCBI Taxonomy" id="79200"/>
    <lineage>
        <taxon>Eukaryota</taxon>
        <taxon>Viridiplantae</taxon>
        <taxon>Streptophyta</taxon>
        <taxon>Embryophyta</taxon>
        <taxon>Tracheophyta</taxon>
        <taxon>Spermatophyta</taxon>
        <taxon>Magnoliopsida</taxon>
        <taxon>eudicotyledons</taxon>
        <taxon>Gunneridae</taxon>
        <taxon>Pentapetalae</taxon>
        <taxon>asterids</taxon>
        <taxon>campanulids</taxon>
        <taxon>Apiales</taxon>
        <taxon>Apiaceae</taxon>
        <taxon>Apioideae</taxon>
        <taxon>Scandiceae</taxon>
        <taxon>Daucinae</taxon>
        <taxon>Daucus</taxon>
        <taxon>Daucus sect. Daucus</taxon>
    </lineage>
</organism>
<dbReference type="PANTHER" id="PTHR45786">
    <property type="entry name" value="DNA BINDING PROTEIN-LIKE"/>
    <property type="match status" value="1"/>
</dbReference>
<accession>A0AAF0XQT3</accession>
<dbReference type="Proteomes" id="UP000077755">
    <property type="component" value="Chromosome 8"/>
</dbReference>
<protein>
    <recommendedName>
        <fullName evidence="3">Helitron helicase-like domain-containing protein</fullName>
    </recommendedName>
</protein>
<sequence>MFCFTSTGGTVDHSVNNGGGPYIYRLNGQNHHVFGSLIPNDGDTPKFCQLYIYDTENELENRMQWMDVKDGDKVDASIVDGLMKMLDETNELVKEFRIARDRFKDSPFVDLKIILKVCRSESGRENHVGPSNEVAAIMVGDVEDPGPTRDIIVENKVGGLQRVTNIHPKLMSLQYPLLFPRGEDGFHKDINYVKTAESKGKKRQKCTMKEFYSYKFQIRHNEG</sequence>
<dbReference type="AlphaFoldDB" id="A0AAF0XQT3"/>
<dbReference type="PANTHER" id="PTHR45786:SF74">
    <property type="entry name" value="ATP-DEPENDENT DNA HELICASE"/>
    <property type="match status" value="1"/>
</dbReference>
<evidence type="ECO:0008006" key="3">
    <source>
        <dbReference type="Google" id="ProtNLM"/>
    </source>
</evidence>
<evidence type="ECO:0000313" key="1">
    <source>
        <dbReference type="EMBL" id="WOH12558.1"/>
    </source>
</evidence>
<reference evidence="1" key="1">
    <citation type="journal article" date="2016" name="Nat. Genet.">
        <title>A high-quality carrot genome assembly provides new insights into carotenoid accumulation and asterid genome evolution.</title>
        <authorList>
            <person name="Iorizzo M."/>
            <person name="Ellison S."/>
            <person name="Senalik D."/>
            <person name="Zeng P."/>
            <person name="Satapoomin P."/>
            <person name="Huang J."/>
            <person name="Bowman M."/>
            <person name="Iovene M."/>
            <person name="Sanseverino W."/>
            <person name="Cavagnaro P."/>
            <person name="Yildiz M."/>
            <person name="Macko-Podgorni A."/>
            <person name="Moranska E."/>
            <person name="Grzebelus E."/>
            <person name="Grzebelus D."/>
            <person name="Ashrafi H."/>
            <person name="Zheng Z."/>
            <person name="Cheng S."/>
            <person name="Spooner D."/>
            <person name="Van Deynze A."/>
            <person name="Simon P."/>
        </authorList>
    </citation>
    <scope>NUCLEOTIDE SEQUENCE</scope>
    <source>
        <tissue evidence="1">Leaf</tissue>
    </source>
</reference>
<dbReference type="EMBL" id="CP093350">
    <property type="protein sequence ID" value="WOH12558.1"/>
    <property type="molecule type" value="Genomic_DNA"/>
</dbReference>
<reference evidence="1" key="2">
    <citation type="submission" date="2022-03" db="EMBL/GenBank/DDBJ databases">
        <title>Draft title - Genomic analysis of global carrot germplasm unveils the trajectory of domestication and the origin of high carotenoid orange carrot.</title>
        <authorList>
            <person name="Iorizzo M."/>
            <person name="Ellison S."/>
            <person name="Senalik D."/>
            <person name="Macko-Podgorni A."/>
            <person name="Grzebelus D."/>
            <person name="Bostan H."/>
            <person name="Rolling W."/>
            <person name="Curaba J."/>
            <person name="Simon P."/>
        </authorList>
    </citation>
    <scope>NUCLEOTIDE SEQUENCE</scope>
    <source>
        <tissue evidence="1">Leaf</tissue>
    </source>
</reference>
<proteinExistence type="predicted"/>
<gene>
    <name evidence="1" type="ORF">DCAR_0832063</name>
</gene>
<keyword evidence="2" id="KW-1185">Reference proteome</keyword>
<name>A0AAF0XQT3_DAUCS</name>
<evidence type="ECO:0000313" key="2">
    <source>
        <dbReference type="Proteomes" id="UP000077755"/>
    </source>
</evidence>